<keyword evidence="2" id="KW-1185">Reference proteome</keyword>
<accession>A0A917A4N7</accession>
<dbReference type="RefSeq" id="WP_068989379.1">
    <property type="nucleotide sequence ID" value="NZ_BMJN01000004.1"/>
</dbReference>
<evidence type="ECO:0000313" key="1">
    <source>
        <dbReference type="EMBL" id="GGE26369.1"/>
    </source>
</evidence>
<organism evidence="1 2">
    <name type="scientific">Streptococcus himalayensis</name>
    <dbReference type="NCBI Taxonomy" id="1888195"/>
    <lineage>
        <taxon>Bacteria</taxon>
        <taxon>Bacillati</taxon>
        <taxon>Bacillota</taxon>
        <taxon>Bacilli</taxon>
        <taxon>Lactobacillales</taxon>
        <taxon>Streptococcaceae</taxon>
        <taxon>Streptococcus</taxon>
    </lineage>
</organism>
<proteinExistence type="predicted"/>
<protein>
    <submittedName>
        <fullName evidence="1">Uncharacterized protein</fullName>
    </submittedName>
</protein>
<dbReference type="OrthoDB" id="3232310at2"/>
<reference evidence="1" key="2">
    <citation type="submission" date="2020-09" db="EMBL/GenBank/DDBJ databases">
        <authorList>
            <person name="Sun Q."/>
            <person name="Zhou Y."/>
        </authorList>
    </citation>
    <scope>NUCLEOTIDE SEQUENCE</scope>
    <source>
        <strain evidence="1">CGMCC 1.15533</strain>
    </source>
</reference>
<reference evidence="1" key="1">
    <citation type="journal article" date="2014" name="Int. J. Syst. Evol. Microbiol.">
        <title>Complete genome sequence of Corynebacterium casei LMG S-19264T (=DSM 44701T), isolated from a smear-ripened cheese.</title>
        <authorList>
            <consortium name="US DOE Joint Genome Institute (JGI-PGF)"/>
            <person name="Walter F."/>
            <person name="Albersmeier A."/>
            <person name="Kalinowski J."/>
            <person name="Ruckert C."/>
        </authorList>
    </citation>
    <scope>NUCLEOTIDE SEQUENCE</scope>
    <source>
        <strain evidence="1">CGMCC 1.15533</strain>
    </source>
</reference>
<evidence type="ECO:0000313" key="2">
    <source>
        <dbReference type="Proteomes" id="UP000660801"/>
    </source>
</evidence>
<comment type="caution">
    <text evidence="1">The sequence shown here is derived from an EMBL/GenBank/DDBJ whole genome shotgun (WGS) entry which is preliminary data.</text>
</comment>
<sequence>MGGRGASSGMSKQGKKYGTEYETLHIDGNIKFVRYKGGNAKTPMETMTKGRIYGTISETGALKSLTFYDSSNKRNKQIDLEGRVHLVNGIRTLPHTHKGYNHDELGTTGLSKKDIRIVVKAVNSWYNRGKK</sequence>
<dbReference type="AlphaFoldDB" id="A0A917A4N7"/>
<name>A0A917A4N7_9STRE</name>
<gene>
    <name evidence="1" type="ORF">GCM10011510_04450</name>
</gene>
<dbReference type="EMBL" id="BMJN01000004">
    <property type="protein sequence ID" value="GGE26369.1"/>
    <property type="molecule type" value="Genomic_DNA"/>
</dbReference>
<dbReference type="Proteomes" id="UP000660801">
    <property type="component" value="Unassembled WGS sequence"/>
</dbReference>